<comment type="caution">
    <text evidence="6">The sequence shown here is derived from an EMBL/GenBank/DDBJ whole genome shotgun (WGS) entry which is preliminary data.</text>
</comment>
<dbReference type="GO" id="GO:0006508">
    <property type="term" value="P:proteolysis"/>
    <property type="evidence" value="ECO:0007669"/>
    <property type="project" value="UniProtKB-KW"/>
</dbReference>
<evidence type="ECO:0000256" key="3">
    <source>
        <dbReference type="ARBA" id="ARBA00022801"/>
    </source>
</evidence>
<dbReference type="GO" id="GO:0008234">
    <property type="term" value="F:cysteine-type peptidase activity"/>
    <property type="evidence" value="ECO:0007669"/>
    <property type="project" value="UniProtKB-KW"/>
</dbReference>
<accession>A0A5S5DZ13</accession>
<reference evidence="6 7" key="1">
    <citation type="submission" date="2019-07" db="EMBL/GenBank/DDBJ databases">
        <title>Genomic Encyclopedia of Type Strains, Phase IV (KMG-IV): sequencing the most valuable type-strain genomes for metagenomic binning, comparative biology and taxonomic classification.</title>
        <authorList>
            <person name="Goeker M."/>
        </authorList>
    </citation>
    <scope>NUCLEOTIDE SEQUENCE [LARGE SCALE GENOMIC DNA]</scope>
    <source>
        <strain evidence="6 7">DSM 18961</strain>
    </source>
</reference>
<keyword evidence="2" id="KW-0645">Protease</keyword>
<comment type="similarity">
    <text evidence="1">Belongs to the peptidase C40 family.</text>
</comment>
<keyword evidence="3" id="KW-0378">Hydrolase</keyword>
<organism evidence="6 7">
    <name type="scientific">Tenacibaculum adriaticum</name>
    <dbReference type="NCBI Taxonomy" id="413713"/>
    <lineage>
        <taxon>Bacteria</taxon>
        <taxon>Pseudomonadati</taxon>
        <taxon>Bacteroidota</taxon>
        <taxon>Flavobacteriia</taxon>
        <taxon>Flavobacteriales</taxon>
        <taxon>Flavobacteriaceae</taxon>
        <taxon>Tenacibaculum</taxon>
    </lineage>
</organism>
<dbReference type="PANTHER" id="PTHR47053:SF1">
    <property type="entry name" value="MUREIN DD-ENDOPEPTIDASE MEPH-RELATED"/>
    <property type="match status" value="1"/>
</dbReference>
<name>A0A5S5DZ13_9FLAO</name>
<dbReference type="InterPro" id="IPR038765">
    <property type="entry name" value="Papain-like_cys_pep_sf"/>
</dbReference>
<dbReference type="InterPro" id="IPR000064">
    <property type="entry name" value="NLP_P60_dom"/>
</dbReference>
<gene>
    <name evidence="6" type="ORF">C7447_1011095</name>
</gene>
<keyword evidence="7" id="KW-1185">Reference proteome</keyword>
<dbReference type="PROSITE" id="PS51935">
    <property type="entry name" value="NLPC_P60"/>
    <property type="match status" value="1"/>
</dbReference>
<evidence type="ECO:0000256" key="2">
    <source>
        <dbReference type="ARBA" id="ARBA00022670"/>
    </source>
</evidence>
<feature type="domain" description="NlpC/P60" evidence="5">
    <location>
        <begin position="38"/>
        <end position="165"/>
    </location>
</feature>
<dbReference type="SUPFAM" id="SSF54001">
    <property type="entry name" value="Cysteine proteinases"/>
    <property type="match status" value="1"/>
</dbReference>
<dbReference type="InterPro" id="IPR051202">
    <property type="entry name" value="Peptidase_C40"/>
</dbReference>
<dbReference type="RefSeq" id="WP_148869450.1">
    <property type="nucleotide sequence ID" value="NZ_VNIA01000001.1"/>
</dbReference>
<dbReference type="Pfam" id="PF00877">
    <property type="entry name" value="NLPC_P60"/>
    <property type="match status" value="1"/>
</dbReference>
<dbReference type="Gene3D" id="3.90.1720.10">
    <property type="entry name" value="endopeptidase domain like (from Nostoc punctiforme)"/>
    <property type="match status" value="1"/>
</dbReference>
<dbReference type="Proteomes" id="UP000323136">
    <property type="component" value="Unassembled WGS sequence"/>
</dbReference>
<sequence length="165" mass="18539">MIKKIPLFFIVFVIILLYSFINESANSDGSKENVKKENPLVTKVISTAISYNKVPYKYGGTTRVGMDCSGLVYTSFKEINRKLPRSSKNMSKEGEAVLLSEVQIGDLLFFDIAKFEGEINHVGLVTSIDNGEVFFIHATTFRGVIITSINEPYWNKAFVKAKRVL</sequence>
<evidence type="ECO:0000259" key="5">
    <source>
        <dbReference type="PROSITE" id="PS51935"/>
    </source>
</evidence>
<dbReference type="EMBL" id="VNIA01000001">
    <property type="protein sequence ID" value="TYQ00479.1"/>
    <property type="molecule type" value="Genomic_DNA"/>
</dbReference>
<dbReference type="AlphaFoldDB" id="A0A5S5DZ13"/>
<evidence type="ECO:0000313" key="7">
    <source>
        <dbReference type="Proteomes" id="UP000323136"/>
    </source>
</evidence>
<evidence type="ECO:0000256" key="4">
    <source>
        <dbReference type="ARBA" id="ARBA00022807"/>
    </source>
</evidence>
<evidence type="ECO:0000256" key="1">
    <source>
        <dbReference type="ARBA" id="ARBA00007074"/>
    </source>
</evidence>
<dbReference type="PANTHER" id="PTHR47053">
    <property type="entry name" value="MUREIN DD-ENDOPEPTIDASE MEPH-RELATED"/>
    <property type="match status" value="1"/>
</dbReference>
<evidence type="ECO:0000313" key="6">
    <source>
        <dbReference type="EMBL" id="TYQ00479.1"/>
    </source>
</evidence>
<proteinExistence type="inferred from homology"/>
<protein>
    <submittedName>
        <fullName evidence="6">NlpC/P60 family protein</fullName>
    </submittedName>
</protein>
<dbReference type="OrthoDB" id="9807055at2"/>
<keyword evidence="4" id="KW-0788">Thiol protease</keyword>